<protein>
    <submittedName>
        <fullName evidence="2">Uncharacterized protein</fullName>
    </submittedName>
</protein>
<dbReference type="Proteomes" id="UP001187531">
    <property type="component" value="Unassembled WGS sequence"/>
</dbReference>
<organism evidence="2 3">
    <name type="scientific">Artemia franciscana</name>
    <name type="common">Brine shrimp</name>
    <name type="synonym">Artemia sanfranciscana</name>
    <dbReference type="NCBI Taxonomy" id="6661"/>
    <lineage>
        <taxon>Eukaryota</taxon>
        <taxon>Metazoa</taxon>
        <taxon>Ecdysozoa</taxon>
        <taxon>Arthropoda</taxon>
        <taxon>Crustacea</taxon>
        <taxon>Branchiopoda</taxon>
        <taxon>Anostraca</taxon>
        <taxon>Artemiidae</taxon>
        <taxon>Artemia</taxon>
    </lineage>
</organism>
<proteinExistence type="predicted"/>
<accession>A0AA88HDQ0</accession>
<evidence type="ECO:0000313" key="2">
    <source>
        <dbReference type="EMBL" id="KAK2710125.1"/>
    </source>
</evidence>
<comment type="caution">
    <text evidence="2">The sequence shown here is derived from an EMBL/GenBank/DDBJ whole genome shotgun (WGS) entry which is preliminary data.</text>
</comment>
<dbReference type="EMBL" id="JAVRJZ010000017">
    <property type="protein sequence ID" value="KAK2710125.1"/>
    <property type="molecule type" value="Genomic_DNA"/>
</dbReference>
<evidence type="ECO:0000313" key="3">
    <source>
        <dbReference type="Proteomes" id="UP001187531"/>
    </source>
</evidence>
<name>A0AA88HDQ0_ARTSF</name>
<feature type="compositionally biased region" description="Basic residues" evidence="1">
    <location>
        <begin position="86"/>
        <end position="110"/>
    </location>
</feature>
<reference evidence="2" key="1">
    <citation type="submission" date="2023-07" db="EMBL/GenBank/DDBJ databases">
        <title>Chromosome-level genome assembly of Artemia franciscana.</title>
        <authorList>
            <person name="Jo E."/>
        </authorList>
    </citation>
    <scope>NUCLEOTIDE SEQUENCE</scope>
    <source>
        <tissue evidence="2">Whole body</tissue>
    </source>
</reference>
<gene>
    <name evidence="2" type="ORF">QYM36_013709</name>
</gene>
<feature type="region of interest" description="Disordered" evidence="1">
    <location>
        <begin position="74"/>
        <end position="112"/>
    </location>
</feature>
<evidence type="ECO:0000256" key="1">
    <source>
        <dbReference type="SAM" id="MobiDB-lite"/>
    </source>
</evidence>
<feature type="compositionally biased region" description="Basic and acidic residues" evidence="1">
    <location>
        <begin position="74"/>
        <end position="85"/>
    </location>
</feature>
<sequence>MPLVNIVKGNMPLVNIQINVEVIDDEETNVITAGALVAASVFLSRKSFFSFMNMEGISTITSVQLHEPKIMKEEVKEEKKGDKKKTSIWKPKSKSIKRGARKKISKKFSRRNNFIKLPVEQTSEENK</sequence>
<dbReference type="AlphaFoldDB" id="A0AA88HDQ0"/>
<keyword evidence="3" id="KW-1185">Reference proteome</keyword>